<evidence type="ECO:0000313" key="2">
    <source>
        <dbReference type="Proteomes" id="UP001165269"/>
    </source>
</evidence>
<comment type="caution">
    <text evidence="1">The sequence shown here is derived from an EMBL/GenBank/DDBJ whole genome shotgun (WGS) entry which is preliminary data.</text>
</comment>
<keyword evidence="2" id="KW-1185">Reference proteome</keyword>
<name>A0ABS9Y236_9ACTN</name>
<gene>
    <name evidence="1" type="ORF">MQP27_05480</name>
</gene>
<proteinExistence type="predicted"/>
<dbReference type="Proteomes" id="UP001165269">
    <property type="component" value="Unassembled WGS sequence"/>
</dbReference>
<organism evidence="1 2">
    <name type="scientific">Streptomyces cylindrosporus</name>
    <dbReference type="NCBI Taxonomy" id="2927583"/>
    <lineage>
        <taxon>Bacteria</taxon>
        <taxon>Bacillati</taxon>
        <taxon>Actinomycetota</taxon>
        <taxon>Actinomycetes</taxon>
        <taxon>Kitasatosporales</taxon>
        <taxon>Streptomycetaceae</taxon>
        <taxon>Streptomyces</taxon>
    </lineage>
</organism>
<evidence type="ECO:0000313" key="1">
    <source>
        <dbReference type="EMBL" id="MCI3270565.1"/>
    </source>
</evidence>
<accession>A0ABS9Y236</accession>
<reference evidence="1" key="1">
    <citation type="submission" date="2022-03" db="EMBL/GenBank/DDBJ databases">
        <title>Streptomyces 7R015 and 7R016 isolated from Barleria lupulina in Thailand.</title>
        <authorList>
            <person name="Kanchanasin P."/>
            <person name="Phongsopitanun W."/>
            <person name="Tanasupawat S."/>
        </authorList>
    </citation>
    <scope>NUCLEOTIDE SEQUENCE</scope>
    <source>
        <strain evidence="1">7R015</strain>
    </source>
</reference>
<protein>
    <submittedName>
        <fullName evidence="1">Uncharacterized protein</fullName>
    </submittedName>
</protein>
<dbReference type="EMBL" id="JALDAY010000002">
    <property type="protein sequence ID" value="MCI3270565.1"/>
    <property type="molecule type" value="Genomic_DNA"/>
</dbReference>
<sequence>MTRTVAKTTRPDGVLARDFEAGNNWGSRHSYEWTATRNPLKLSERIGPR</sequence>
<dbReference type="RefSeq" id="WP_242761774.1">
    <property type="nucleotide sequence ID" value="NZ_JALDAY010000002.1"/>
</dbReference>